<dbReference type="CDD" id="cd01428">
    <property type="entry name" value="ADK"/>
    <property type="match status" value="1"/>
</dbReference>
<evidence type="ECO:0000313" key="10">
    <source>
        <dbReference type="Ensembl" id="ENSECRP00000001447.1"/>
    </source>
</evidence>
<evidence type="ECO:0000256" key="3">
    <source>
        <dbReference type="ARBA" id="ARBA00022741"/>
    </source>
</evidence>
<feature type="binding site" evidence="8">
    <location>
        <position position="37"/>
    </location>
    <ligand>
        <name>AMP</name>
        <dbReference type="ChEBI" id="CHEBI:456215"/>
    </ligand>
</feature>
<evidence type="ECO:0000256" key="5">
    <source>
        <dbReference type="ARBA" id="ARBA00023128"/>
    </source>
</evidence>
<dbReference type="GO" id="GO:0046899">
    <property type="term" value="F:nucleoside triphosphate adenylate kinase activity"/>
    <property type="evidence" value="ECO:0007669"/>
    <property type="project" value="UniProtKB-UniRule"/>
</dbReference>
<comment type="domain">
    <text evidence="8">Consists of three domains, a large central CORE domain and two small peripheral domains, NMPbind and LID, which undergo movements during catalysis. The LID domain closes over the site of phosphoryl transfer upon GTP binding. Assembling and dissambling the active center during each catalytic cycle provides an effective means to prevent GTP hydrolysis.</text>
</comment>
<name>A0A8C4RFU9_ERPCA</name>
<accession>A0A8C4RFU9</accession>
<dbReference type="PANTHER" id="PTHR23359">
    <property type="entry name" value="NUCLEOTIDE KINASE"/>
    <property type="match status" value="1"/>
</dbReference>
<dbReference type="EC" id="2.7.4.10" evidence="8"/>
<evidence type="ECO:0000313" key="11">
    <source>
        <dbReference type="Proteomes" id="UP000694620"/>
    </source>
</evidence>
<dbReference type="HAMAP" id="MF_00235">
    <property type="entry name" value="Adenylate_kinase_Adk"/>
    <property type="match status" value="1"/>
</dbReference>
<sequence>MVVRVLFRAVIMGPPGSGKGTVSDRIVKSFGLKHLSSGDVLRANMKSQSEIGLLVKSYIDQGQLVPDDVISRLILGDLKHLENCSWLLDGFPRTVTQAESLHQAYHIDTVINLDVPFETIKERLTSRWVHPASGRVYNTNFNPPKIPGLDNITGEPLVQRNDDKPETVTKRLKAYETQTKPVLEYYSHLERERERGWEREPITAHCRTHHTTNHLDWDSRAAGDTSAPHWNSERLAAGVPILPPTPGFPCTLENLLADI</sequence>
<dbReference type="Ensembl" id="ENSECRT00000001470.1">
    <property type="protein sequence ID" value="ENSECRP00000001447.1"/>
    <property type="gene ID" value="ENSECRG00000001017.1"/>
</dbReference>
<dbReference type="GO" id="GO:0004017">
    <property type="term" value="F:AMP kinase activity"/>
    <property type="evidence" value="ECO:0007669"/>
    <property type="project" value="InterPro"/>
</dbReference>
<dbReference type="GO" id="GO:0005525">
    <property type="term" value="F:GTP binding"/>
    <property type="evidence" value="ECO:0007669"/>
    <property type="project" value="UniProtKB-KW"/>
</dbReference>
<feature type="domain" description="Adenylate kinase active site lid" evidence="9">
    <location>
        <begin position="127"/>
        <end position="162"/>
    </location>
</feature>
<comment type="subcellular location">
    <subcellularLocation>
        <location evidence="1 8">Mitochondrion matrix</location>
    </subcellularLocation>
</comment>
<dbReference type="InterPro" id="IPR027417">
    <property type="entry name" value="P-loop_NTPase"/>
</dbReference>
<feature type="binding site" evidence="8">
    <location>
        <begin position="136"/>
        <end position="137"/>
    </location>
    <ligand>
        <name>GTP</name>
        <dbReference type="ChEBI" id="CHEBI:37565"/>
    </ligand>
</feature>
<dbReference type="SUPFAM" id="SSF52540">
    <property type="entry name" value="P-loop containing nucleoside triphosphate hydrolases"/>
    <property type="match status" value="1"/>
</dbReference>
<dbReference type="PROSITE" id="PS00113">
    <property type="entry name" value="ADENYLATE_KINASE"/>
    <property type="match status" value="1"/>
</dbReference>
<protein>
    <recommendedName>
        <fullName evidence="8">GTP:AMP phosphotransferase AK3, mitochondrial</fullName>
        <ecNumber evidence="8">2.7.4.10</ecNumber>
    </recommendedName>
    <alternativeName>
        <fullName evidence="8">Adenylate kinase 3</fullName>
        <shortName evidence="8">AK 3</shortName>
    </alternativeName>
</protein>
<evidence type="ECO:0000256" key="6">
    <source>
        <dbReference type="ARBA" id="ARBA00023134"/>
    </source>
</evidence>
<evidence type="ECO:0000256" key="7">
    <source>
        <dbReference type="ARBA" id="ARBA00048191"/>
    </source>
</evidence>
<comment type="catalytic activity">
    <reaction evidence="7">
        <text>GTP + AMP = GDP + ADP</text>
        <dbReference type="Rhea" id="RHEA:29863"/>
        <dbReference type="ChEBI" id="CHEBI:37565"/>
        <dbReference type="ChEBI" id="CHEBI:58189"/>
        <dbReference type="ChEBI" id="CHEBI:456215"/>
        <dbReference type="ChEBI" id="CHEBI:456216"/>
    </reaction>
</comment>
<evidence type="ECO:0000256" key="8">
    <source>
        <dbReference type="HAMAP-Rule" id="MF_03169"/>
    </source>
</evidence>
<dbReference type="PRINTS" id="PR00094">
    <property type="entry name" value="ADENYLTKNASE"/>
</dbReference>
<dbReference type="HAMAP" id="MF_03169">
    <property type="entry name" value="Adenylate_kinase_AK3"/>
    <property type="match status" value="1"/>
</dbReference>
<reference evidence="10" key="3">
    <citation type="submission" date="2025-09" db="UniProtKB">
        <authorList>
            <consortium name="Ensembl"/>
        </authorList>
    </citation>
    <scope>IDENTIFICATION</scope>
</reference>
<evidence type="ECO:0000259" key="9">
    <source>
        <dbReference type="Pfam" id="PF05191"/>
    </source>
</evidence>
<comment type="caution">
    <text evidence="8">Lacks conserved residue(s) required for the propagation of feature annotation.</text>
</comment>
<dbReference type="Pfam" id="PF05191">
    <property type="entry name" value="ADK_lid"/>
    <property type="match status" value="1"/>
</dbReference>
<feature type="binding site" evidence="8">
    <location>
        <begin position="63"/>
        <end position="65"/>
    </location>
    <ligand>
        <name>AMP</name>
        <dbReference type="ChEBI" id="CHEBI:456215"/>
    </ligand>
</feature>
<evidence type="ECO:0000256" key="1">
    <source>
        <dbReference type="ARBA" id="ARBA00004305"/>
    </source>
</evidence>
<evidence type="ECO:0000256" key="4">
    <source>
        <dbReference type="ARBA" id="ARBA00022777"/>
    </source>
</evidence>
<dbReference type="GO" id="GO:0046039">
    <property type="term" value="P:GTP metabolic process"/>
    <property type="evidence" value="ECO:0007669"/>
    <property type="project" value="UniProtKB-UniRule"/>
</dbReference>
<keyword evidence="4 8" id="KW-0418">Kinase</keyword>
<keyword evidence="6 8" id="KW-0342">GTP-binding</keyword>
<gene>
    <name evidence="8 10" type="primary">AK3</name>
    <name evidence="10" type="synonym">ak3</name>
</gene>
<dbReference type="GO" id="GO:0006172">
    <property type="term" value="P:ADP biosynthetic process"/>
    <property type="evidence" value="ECO:0007669"/>
    <property type="project" value="UniProtKB-UniRule"/>
</dbReference>
<reference evidence="10" key="1">
    <citation type="submission" date="2021-06" db="EMBL/GenBank/DDBJ databases">
        <authorList>
            <consortium name="Wellcome Sanger Institute Data Sharing"/>
        </authorList>
    </citation>
    <scope>NUCLEOTIDE SEQUENCE [LARGE SCALE GENOMIC DNA]</scope>
</reference>
<feature type="binding site" evidence="8">
    <location>
        <position position="42"/>
    </location>
    <ligand>
        <name>AMP</name>
        <dbReference type="ChEBI" id="CHEBI:456215"/>
    </ligand>
</feature>
<feature type="binding site" evidence="8">
    <location>
        <position position="127"/>
    </location>
    <ligand>
        <name>GTP</name>
        <dbReference type="ChEBI" id="CHEBI:37565"/>
    </ligand>
</feature>
<feature type="binding site" evidence="8">
    <location>
        <position position="171"/>
    </location>
    <ligand>
        <name>AMP</name>
        <dbReference type="ChEBI" id="CHEBI:456215"/>
    </ligand>
</feature>
<dbReference type="FunFam" id="3.40.50.300:FF:000106">
    <property type="entry name" value="Adenylate kinase mitochondrial"/>
    <property type="match status" value="1"/>
</dbReference>
<keyword evidence="5 8" id="KW-0496">Mitochondrion</keyword>
<feature type="region of interest" description="LID" evidence="8">
    <location>
        <begin position="126"/>
        <end position="163"/>
    </location>
</feature>
<dbReference type="InterPro" id="IPR033690">
    <property type="entry name" value="Adenylat_kinase_CS"/>
</dbReference>
<feature type="binding site" evidence="8">
    <location>
        <position position="160"/>
    </location>
    <ligand>
        <name>AMP</name>
        <dbReference type="ChEBI" id="CHEBI:456215"/>
    </ligand>
</feature>
<evidence type="ECO:0000256" key="2">
    <source>
        <dbReference type="ARBA" id="ARBA00022679"/>
    </source>
</evidence>
<dbReference type="GO" id="GO:0046033">
    <property type="term" value="P:AMP metabolic process"/>
    <property type="evidence" value="ECO:0007669"/>
    <property type="project" value="UniProtKB-UniRule"/>
</dbReference>
<dbReference type="InterPro" id="IPR007862">
    <property type="entry name" value="Adenylate_kinase_lid-dom"/>
</dbReference>
<comment type="similarity">
    <text evidence="8">Belongs to the adenylate kinase family. AK3 subfamily.</text>
</comment>
<dbReference type="GO" id="GO:0005524">
    <property type="term" value="F:ATP binding"/>
    <property type="evidence" value="ECO:0007669"/>
    <property type="project" value="InterPro"/>
</dbReference>
<dbReference type="NCBIfam" id="TIGR01351">
    <property type="entry name" value="adk"/>
    <property type="match status" value="1"/>
</dbReference>
<dbReference type="Pfam" id="PF00406">
    <property type="entry name" value="ADK"/>
    <property type="match status" value="1"/>
</dbReference>
<dbReference type="InterPro" id="IPR028586">
    <property type="entry name" value="AK3/Ak4_mitochondrial"/>
</dbReference>
<dbReference type="GeneTree" id="ENSGT00940000155120"/>
<dbReference type="GO" id="GO:0005759">
    <property type="term" value="C:mitochondrial matrix"/>
    <property type="evidence" value="ECO:0007669"/>
    <property type="project" value="UniProtKB-SubCell"/>
</dbReference>
<organism evidence="10 11">
    <name type="scientific">Erpetoichthys calabaricus</name>
    <name type="common">Rope fish</name>
    <name type="synonym">Calamoichthys calabaricus</name>
    <dbReference type="NCBI Taxonomy" id="27687"/>
    <lineage>
        <taxon>Eukaryota</taxon>
        <taxon>Metazoa</taxon>
        <taxon>Chordata</taxon>
        <taxon>Craniata</taxon>
        <taxon>Vertebrata</taxon>
        <taxon>Euteleostomi</taxon>
        <taxon>Actinopterygii</taxon>
        <taxon>Polypteriformes</taxon>
        <taxon>Polypteridae</taxon>
        <taxon>Erpetoichthys</taxon>
    </lineage>
</organism>
<keyword evidence="11" id="KW-1185">Reference proteome</keyword>
<reference evidence="10" key="2">
    <citation type="submission" date="2025-08" db="UniProtKB">
        <authorList>
            <consortium name="Ensembl"/>
        </authorList>
    </citation>
    <scope>IDENTIFICATION</scope>
</reference>
<feature type="binding site" evidence="8">
    <location>
        <begin position="16"/>
        <end position="21"/>
    </location>
    <ligand>
        <name>GTP</name>
        <dbReference type="ChEBI" id="CHEBI:37565"/>
    </ligand>
</feature>
<dbReference type="InterPro" id="IPR000850">
    <property type="entry name" value="Adenylat/UMP-CMP_kin"/>
</dbReference>
<feature type="region of interest" description="NMPbind" evidence="8">
    <location>
        <begin position="36"/>
        <end position="65"/>
    </location>
</feature>
<dbReference type="GO" id="GO:0046041">
    <property type="term" value="P:ITP metabolic process"/>
    <property type="evidence" value="ECO:0007669"/>
    <property type="project" value="UniProtKB-UniRule"/>
</dbReference>
<keyword evidence="2 8" id="KW-0808">Transferase</keyword>
<dbReference type="InterPro" id="IPR006259">
    <property type="entry name" value="Adenyl_kin_sub"/>
</dbReference>
<dbReference type="AlphaFoldDB" id="A0A8C4RFU9"/>
<proteinExistence type="inferred from homology"/>
<keyword evidence="3 8" id="KW-0547">Nucleotide-binding</keyword>
<comment type="catalytic activity">
    <reaction evidence="8">
        <text>a ribonucleoside 5'-triphosphate + AMP = a ribonucleoside 5'-diphosphate + ADP</text>
        <dbReference type="Rhea" id="RHEA:13749"/>
        <dbReference type="ChEBI" id="CHEBI:57930"/>
        <dbReference type="ChEBI" id="CHEBI:61557"/>
        <dbReference type="ChEBI" id="CHEBI:456215"/>
        <dbReference type="ChEBI" id="CHEBI:456216"/>
        <dbReference type="EC" id="2.7.4.10"/>
    </reaction>
</comment>
<feature type="binding site" evidence="8">
    <location>
        <begin position="90"/>
        <end position="93"/>
    </location>
    <ligand>
        <name>AMP</name>
        <dbReference type="ChEBI" id="CHEBI:456215"/>
    </ligand>
</feature>
<comment type="function">
    <text evidence="8">Involved in maintaining the homeostasis of cellular nucleotides by catalyzing the interconversion of nucleoside phosphates. Has GTP:AMP phosphotransferase and ITP:AMP phosphotransferase activities.</text>
</comment>
<comment type="subunit">
    <text evidence="8">Monomer.</text>
</comment>
<dbReference type="Gene3D" id="3.40.50.300">
    <property type="entry name" value="P-loop containing nucleotide triphosphate hydrolases"/>
    <property type="match status" value="1"/>
</dbReference>
<feature type="binding site" evidence="8">
    <location>
        <position position="97"/>
    </location>
    <ligand>
        <name>AMP</name>
        <dbReference type="ChEBI" id="CHEBI:456215"/>
    </ligand>
</feature>
<dbReference type="Proteomes" id="UP000694620">
    <property type="component" value="Chromosome 5"/>
</dbReference>